<accession>A0AAW2I0N9</accession>
<feature type="region of interest" description="Disordered" evidence="1">
    <location>
        <begin position="151"/>
        <end position="174"/>
    </location>
</feature>
<sequence>MVEAFSSVYTKDYRPYFFDEPPEKPMECSMINPEENFLPEKGSKMIYNPQRDEEVMQRVRKNQLQSTYQVSYRHPDSRTGAGCEFPEDFMDRFDKVFQEKKTQAILRPPETALTVLGYTRFDHYYTGFTTYQDEISRMAYIIHKKNLARAKREAENLEGQSEEKAEDDAPADGS</sequence>
<comment type="caution">
    <text evidence="2">The sequence shown here is derived from an EMBL/GenBank/DDBJ whole genome shotgun (WGS) entry which is preliminary data.</text>
</comment>
<proteinExistence type="predicted"/>
<protein>
    <submittedName>
        <fullName evidence="2">Uncharacterized protein</fullName>
    </submittedName>
</protein>
<name>A0AAW2I0N9_9NEOP</name>
<evidence type="ECO:0000313" key="2">
    <source>
        <dbReference type="EMBL" id="KAL0275734.1"/>
    </source>
</evidence>
<dbReference type="EMBL" id="JARGDH010000002">
    <property type="protein sequence ID" value="KAL0275734.1"/>
    <property type="molecule type" value="Genomic_DNA"/>
</dbReference>
<dbReference type="AlphaFoldDB" id="A0AAW2I0N9"/>
<reference evidence="2" key="1">
    <citation type="journal article" date="2024" name="Gigascience">
        <title>Chromosome-level genome of the poultry shaft louse Menopon gallinae provides insight into the host-switching and adaptive evolution of parasitic lice.</title>
        <authorList>
            <person name="Xu Y."/>
            <person name="Ma L."/>
            <person name="Liu S."/>
            <person name="Liang Y."/>
            <person name="Liu Q."/>
            <person name="He Z."/>
            <person name="Tian L."/>
            <person name="Duan Y."/>
            <person name="Cai W."/>
            <person name="Li H."/>
            <person name="Song F."/>
        </authorList>
    </citation>
    <scope>NUCLEOTIDE SEQUENCE</scope>
    <source>
        <strain evidence="2">Cailab_2023a</strain>
    </source>
</reference>
<feature type="compositionally biased region" description="Acidic residues" evidence="1">
    <location>
        <begin position="164"/>
        <end position="174"/>
    </location>
</feature>
<gene>
    <name evidence="2" type="ORF">PYX00_003505</name>
</gene>
<evidence type="ECO:0000256" key="1">
    <source>
        <dbReference type="SAM" id="MobiDB-lite"/>
    </source>
</evidence>
<organism evidence="2">
    <name type="scientific">Menopon gallinae</name>
    <name type="common">poultry shaft louse</name>
    <dbReference type="NCBI Taxonomy" id="328185"/>
    <lineage>
        <taxon>Eukaryota</taxon>
        <taxon>Metazoa</taxon>
        <taxon>Ecdysozoa</taxon>
        <taxon>Arthropoda</taxon>
        <taxon>Hexapoda</taxon>
        <taxon>Insecta</taxon>
        <taxon>Pterygota</taxon>
        <taxon>Neoptera</taxon>
        <taxon>Paraneoptera</taxon>
        <taxon>Psocodea</taxon>
        <taxon>Troctomorpha</taxon>
        <taxon>Phthiraptera</taxon>
        <taxon>Amblycera</taxon>
        <taxon>Menoponidae</taxon>
        <taxon>Menopon</taxon>
    </lineage>
</organism>